<keyword evidence="7" id="KW-0813">Transport</keyword>
<keyword evidence="6 9" id="KW-0472">Membrane</keyword>
<keyword evidence="4 7" id="KW-0812">Transmembrane</keyword>
<feature type="compositionally biased region" description="Low complexity" evidence="8">
    <location>
        <begin position="150"/>
        <end position="159"/>
    </location>
</feature>
<dbReference type="eggNOG" id="COG0848">
    <property type="taxonomic scope" value="Bacteria"/>
</dbReference>
<reference evidence="10 11" key="1">
    <citation type="submission" date="2015-10" db="EMBL/GenBank/DDBJ databases">
        <title>Conservation of the essential genome among Caulobacter and Brevundimonas species.</title>
        <authorList>
            <person name="Scott D."/>
            <person name="Ely B."/>
        </authorList>
    </citation>
    <scope>NUCLEOTIDE SEQUENCE [LARGE SCALE GENOMIC DNA]</scope>
    <source>
        <strain evidence="10 11">CB4</strain>
    </source>
</reference>
<evidence type="ECO:0000256" key="3">
    <source>
        <dbReference type="ARBA" id="ARBA00022475"/>
    </source>
</evidence>
<dbReference type="InterPro" id="IPR003400">
    <property type="entry name" value="ExbD"/>
</dbReference>
<dbReference type="GO" id="GO:0015031">
    <property type="term" value="P:protein transport"/>
    <property type="evidence" value="ECO:0007669"/>
    <property type="project" value="UniProtKB-KW"/>
</dbReference>
<feature type="region of interest" description="Disordered" evidence="8">
    <location>
        <begin position="150"/>
        <end position="182"/>
    </location>
</feature>
<dbReference type="GO" id="GO:0022857">
    <property type="term" value="F:transmembrane transporter activity"/>
    <property type="evidence" value="ECO:0007669"/>
    <property type="project" value="InterPro"/>
</dbReference>
<dbReference type="AlphaFoldDB" id="A0A0P0P2S0"/>
<sequence length="182" mass="18844">MSMSANDAFATGGRRGRRRGRRSRGALSEINVTPLVDVMLVLLIIFMISAPLLTAGVPLELPKTEAAALQNQQEPITVSIRADGAIFVGETEIAFENLAPRITAIAGHGYDKPLFVRADGKATYAVVAQTMAALSNAGFAKINLITETGGPSSGSAGSGDVTPSAVPRDALPEGSGDLRPAQ</sequence>
<evidence type="ECO:0000256" key="9">
    <source>
        <dbReference type="SAM" id="Phobius"/>
    </source>
</evidence>
<dbReference type="PANTHER" id="PTHR30558:SF7">
    <property type="entry name" value="TOL-PAL SYSTEM PROTEIN TOLR"/>
    <property type="match status" value="1"/>
</dbReference>
<feature type="region of interest" description="Disordered" evidence="8">
    <location>
        <begin position="1"/>
        <end position="23"/>
    </location>
</feature>
<protein>
    <submittedName>
        <fullName evidence="10">Protein TolR</fullName>
    </submittedName>
</protein>
<feature type="transmembrane region" description="Helical" evidence="9">
    <location>
        <begin position="38"/>
        <end position="59"/>
    </location>
</feature>
<keyword evidence="11" id="KW-1185">Reference proteome</keyword>
<organism evidence="10 11">
    <name type="scientific">Caulobacter henricii</name>
    <dbReference type="NCBI Taxonomy" id="69395"/>
    <lineage>
        <taxon>Bacteria</taxon>
        <taxon>Pseudomonadati</taxon>
        <taxon>Pseudomonadota</taxon>
        <taxon>Alphaproteobacteria</taxon>
        <taxon>Caulobacterales</taxon>
        <taxon>Caulobacteraceae</taxon>
        <taxon>Caulobacter</taxon>
    </lineage>
</organism>
<dbReference type="PANTHER" id="PTHR30558">
    <property type="entry name" value="EXBD MEMBRANE COMPONENT OF PMF-DRIVEN MACROMOLECULE IMPORT SYSTEM"/>
    <property type="match status" value="1"/>
</dbReference>
<proteinExistence type="inferred from homology"/>
<dbReference type="STRING" id="69395.AQ619_15035"/>
<dbReference type="Proteomes" id="UP000056905">
    <property type="component" value="Chromosome"/>
</dbReference>
<evidence type="ECO:0000256" key="4">
    <source>
        <dbReference type="ARBA" id="ARBA00022692"/>
    </source>
</evidence>
<evidence type="ECO:0000256" key="6">
    <source>
        <dbReference type="ARBA" id="ARBA00023136"/>
    </source>
</evidence>
<evidence type="ECO:0000256" key="7">
    <source>
        <dbReference type="RuleBase" id="RU003879"/>
    </source>
</evidence>
<dbReference type="OrthoDB" id="9798629at2"/>
<comment type="subcellular location">
    <subcellularLocation>
        <location evidence="1">Cell membrane</location>
        <topology evidence="1">Single-pass membrane protein</topology>
    </subcellularLocation>
    <subcellularLocation>
        <location evidence="7">Cell membrane</location>
        <topology evidence="7">Single-pass type II membrane protein</topology>
    </subcellularLocation>
</comment>
<dbReference type="GO" id="GO:0005886">
    <property type="term" value="C:plasma membrane"/>
    <property type="evidence" value="ECO:0007669"/>
    <property type="project" value="UniProtKB-SubCell"/>
</dbReference>
<dbReference type="Gene3D" id="3.30.420.270">
    <property type="match status" value="1"/>
</dbReference>
<keyword evidence="3" id="KW-1003">Cell membrane</keyword>
<name>A0A0P0P2S0_9CAUL</name>
<evidence type="ECO:0000256" key="2">
    <source>
        <dbReference type="ARBA" id="ARBA00005811"/>
    </source>
</evidence>
<evidence type="ECO:0000256" key="1">
    <source>
        <dbReference type="ARBA" id="ARBA00004162"/>
    </source>
</evidence>
<keyword evidence="5 9" id="KW-1133">Transmembrane helix</keyword>
<dbReference type="RefSeq" id="WP_062149401.1">
    <property type="nucleotide sequence ID" value="NZ_CP013002.1"/>
</dbReference>
<dbReference type="Pfam" id="PF02472">
    <property type="entry name" value="ExbD"/>
    <property type="match status" value="1"/>
</dbReference>
<evidence type="ECO:0000256" key="8">
    <source>
        <dbReference type="SAM" id="MobiDB-lite"/>
    </source>
</evidence>
<accession>A0A0P0P2S0</accession>
<feature type="compositionally biased region" description="Basic residues" evidence="8">
    <location>
        <begin position="14"/>
        <end position="23"/>
    </location>
</feature>
<evidence type="ECO:0000313" key="11">
    <source>
        <dbReference type="Proteomes" id="UP000056905"/>
    </source>
</evidence>
<dbReference type="KEGG" id="chq:AQ619_15035"/>
<evidence type="ECO:0000313" key="10">
    <source>
        <dbReference type="EMBL" id="ALL14556.1"/>
    </source>
</evidence>
<gene>
    <name evidence="10" type="ORF">AQ619_15035</name>
</gene>
<dbReference type="EMBL" id="CP013002">
    <property type="protein sequence ID" value="ALL14556.1"/>
    <property type="molecule type" value="Genomic_DNA"/>
</dbReference>
<keyword evidence="7" id="KW-0653">Protein transport</keyword>
<evidence type="ECO:0000256" key="5">
    <source>
        <dbReference type="ARBA" id="ARBA00022989"/>
    </source>
</evidence>
<comment type="similarity">
    <text evidence="2 7">Belongs to the ExbD/TolR family.</text>
</comment>